<sequence>MQRLLAQALCLSLANHIPLWRTRRQTLVWLVTLIIQTGTVSLWRLAGHVDTRAQTLSVHRRFERFFQYVRLDEGCIAQLIAHIMGLAGKPWHLALDRTNWKFGRCHINFLMLGVVHENVCIPLFWILLDKAGNSNARERTDLMGRLNETFPDQPIASLSGDREFIGERWMKWLENQGIPFVLRLKVNMFIWKEGYVPVKLSVHARRLENRQKCILKGTWYLGRDPEKKTTPIKVAMMRLKTGEMLIVATSRIRIKTALPIYRSRWGIETLFSCLKTRGFGLEDTHMTDAHKLATL</sequence>
<gene>
    <name evidence="2" type="ORF">METZ01_LOCUS340146</name>
</gene>
<dbReference type="InterPro" id="IPR047658">
    <property type="entry name" value="IS4-like_transpos"/>
</dbReference>
<dbReference type="GO" id="GO:0003677">
    <property type="term" value="F:DNA binding"/>
    <property type="evidence" value="ECO:0007669"/>
    <property type="project" value="InterPro"/>
</dbReference>
<proteinExistence type="predicted"/>
<reference evidence="2" key="1">
    <citation type="submission" date="2018-05" db="EMBL/GenBank/DDBJ databases">
        <authorList>
            <person name="Lanie J.A."/>
            <person name="Ng W.-L."/>
            <person name="Kazmierczak K.M."/>
            <person name="Andrzejewski T.M."/>
            <person name="Davidsen T.M."/>
            <person name="Wayne K.J."/>
            <person name="Tettelin H."/>
            <person name="Glass J.I."/>
            <person name="Rusch D."/>
            <person name="Podicherti R."/>
            <person name="Tsui H.-C.T."/>
            <person name="Winkler M.E."/>
        </authorList>
    </citation>
    <scope>NUCLEOTIDE SEQUENCE</scope>
</reference>
<dbReference type="SUPFAM" id="SSF53098">
    <property type="entry name" value="Ribonuclease H-like"/>
    <property type="match status" value="1"/>
</dbReference>
<evidence type="ECO:0000259" key="1">
    <source>
        <dbReference type="Pfam" id="PF01609"/>
    </source>
</evidence>
<dbReference type="InterPro" id="IPR002559">
    <property type="entry name" value="Transposase_11"/>
</dbReference>
<feature type="non-terminal residue" evidence="2">
    <location>
        <position position="295"/>
    </location>
</feature>
<dbReference type="InterPro" id="IPR012337">
    <property type="entry name" value="RNaseH-like_sf"/>
</dbReference>
<dbReference type="GO" id="GO:0006313">
    <property type="term" value="P:DNA transposition"/>
    <property type="evidence" value="ECO:0007669"/>
    <property type="project" value="InterPro"/>
</dbReference>
<accession>A0A382QR69</accession>
<dbReference type="EMBL" id="UINC01115917">
    <property type="protein sequence ID" value="SVC87292.1"/>
    <property type="molecule type" value="Genomic_DNA"/>
</dbReference>
<evidence type="ECO:0000313" key="2">
    <source>
        <dbReference type="EMBL" id="SVC87292.1"/>
    </source>
</evidence>
<dbReference type="GO" id="GO:0004803">
    <property type="term" value="F:transposase activity"/>
    <property type="evidence" value="ECO:0007669"/>
    <property type="project" value="InterPro"/>
</dbReference>
<protein>
    <recommendedName>
        <fullName evidence="1">Transposase IS4-like domain-containing protein</fullName>
    </recommendedName>
</protein>
<dbReference type="NCBIfam" id="NF033591">
    <property type="entry name" value="transpos_IS4_2"/>
    <property type="match status" value="1"/>
</dbReference>
<feature type="domain" description="Transposase IS4-like" evidence="1">
    <location>
        <begin position="123"/>
        <end position="289"/>
    </location>
</feature>
<dbReference type="AlphaFoldDB" id="A0A382QR69"/>
<organism evidence="2">
    <name type="scientific">marine metagenome</name>
    <dbReference type="NCBI Taxonomy" id="408172"/>
    <lineage>
        <taxon>unclassified sequences</taxon>
        <taxon>metagenomes</taxon>
        <taxon>ecological metagenomes</taxon>
    </lineage>
</organism>
<dbReference type="Pfam" id="PF01609">
    <property type="entry name" value="DDE_Tnp_1"/>
    <property type="match status" value="1"/>
</dbReference>
<name>A0A382QR69_9ZZZZ</name>